<dbReference type="InterPro" id="IPR036162">
    <property type="entry name" value="Resolvase-like_N_sf"/>
</dbReference>
<dbReference type="InterPro" id="IPR011109">
    <property type="entry name" value="DNA_bind_recombinase_dom"/>
</dbReference>
<dbReference type="CDD" id="cd00338">
    <property type="entry name" value="Ser_Recombinase"/>
    <property type="match status" value="1"/>
</dbReference>
<evidence type="ECO:0000313" key="3">
    <source>
        <dbReference type="EMBL" id="MCQ4119848.1"/>
    </source>
</evidence>
<dbReference type="Gene3D" id="3.90.1750.20">
    <property type="entry name" value="Putative Large Serine Recombinase, Chain B, Domain 2"/>
    <property type="match status" value="1"/>
</dbReference>
<proteinExistence type="predicted"/>
<dbReference type="PROSITE" id="PS51736">
    <property type="entry name" value="RECOMBINASES_3"/>
    <property type="match status" value="1"/>
</dbReference>
<dbReference type="SMART" id="SM00857">
    <property type="entry name" value="Resolvase"/>
    <property type="match status" value="1"/>
</dbReference>
<dbReference type="PROSITE" id="PS51737">
    <property type="entry name" value="RECOMBINASE_DNA_BIND"/>
    <property type="match status" value="1"/>
</dbReference>
<evidence type="ECO:0000259" key="1">
    <source>
        <dbReference type="PROSITE" id="PS51736"/>
    </source>
</evidence>
<dbReference type="InterPro" id="IPR050639">
    <property type="entry name" value="SSR_resolvase"/>
</dbReference>
<organism evidence="3 4">
    <name type="scientific">Rhodococcus tibetensis</name>
    <dbReference type="NCBI Taxonomy" id="2965064"/>
    <lineage>
        <taxon>Bacteria</taxon>
        <taxon>Bacillati</taxon>
        <taxon>Actinomycetota</taxon>
        <taxon>Actinomycetes</taxon>
        <taxon>Mycobacteriales</taxon>
        <taxon>Nocardiaceae</taxon>
        <taxon>Rhodococcus</taxon>
    </lineage>
</organism>
<dbReference type="InterPro" id="IPR006119">
    <property type="entry name" value="Resolv_N"/>
</dbReference>
<protein>
    <submittedName>
        <fullName evidence="3">Recombinase family protein</fullName>
    </submittedName>
</protein>
<feature type="domain" description="Resolvase/invertase-type recombinase catalytic" evidence="1">
    <location>
        <begin position="3"/>
        <end position="151"/>
    </location>
</feature>
<dbReference type="PANTHER" id="PTHR30461">
    <property type="entry name" value="DNA-INVERTASE FROM LAMBDOID PROPHAGE"/>
    <property type="match status" value="1"/>
</dbReference>
<accession>A0ABT1QDW7</accession>
<comment type="caution">
    <text evidence="3">The sequence shown here is derived from an EMBL/GenBank/DDBJ whole genome shotgun (WGS) entry which is preliminary data.</text>
</comment>
<name>A0ABT1QDW7_9NOCA</name>
<dbReference type="SUPFAM" id="SSF53041">
    <property type="entry name" value="Resolvase-like"/>
    <property type="match status" value="1"/>
</dbReference>
<evidence type="ECO:0000259" key="2">
    <source>
        <dbReference type="PROSITE" id="PS51737"/>
    </source>
</evidence>
<gene>
    <name evidence="3" type="ORF">NOF53_11815</name>
</gene>
<reference evidence="3 4" key="1">
    <citation type="submission" date="2022-07" db="EMBL/GenBank/DDBJ databases">
        <title>Degradation activity of malathion, p-nitrophenol and potential low-temperature adaptation strategy of Rhodococcus sp. FXJ9.536.</title>
        <authorList>
            <person name="Huang J."/>
            <person name="Huang Y."/>
        </authorList>
    </citation>
    <scope>NUCLEOTIDE SEQUENCE [LARGE SCALE GENOMIC DNA]</scope>
    <source>
        <strain evidence="3 4">FXJ9.536</strain>
    </source>
</reference>
<feature type="domain" description="Recombinase" evidence="2">
    <location>
        <begin position="158"/>
        <end position="268"/>
    </location>
</feature>
<dbReference type="Gene3D" id="3.40.50.1390">
    <property type="entry name" value="Resolvase, N-terminal catalytic domain"/>
    <property type="match status" value="1"/>
</dbReference>
<dbReference type="InterPro" id="IPR038109">
    <property type="entry name" value="DNA_bind_recomb_sf"/>
</dbReference>
<dbReference type="PANTHER" id="PTHR30461:SF23">
    <property type="entry name" value="DNA RECOMBINASE-RELATED"/>
    <property type="match status" value="1"/>
</dbReference>
<sequence length="452" mass="49629">MTRAVVYTRISADREGAGLGVERQRQDCEALAEMLGWTIVETFADNDISAYSGKPRPGYLAMLDTLEAGNADAVLAWHADRLHRSPAELEGFIDLCDRKGVVVRTVQAGEIDLSTPSGKMTARIVGAVARHEIDHARQRMVAAHAQSAKNGGAHGRVPYGYRAVREGAKVIARVPDEETAPVVREIARRVMAGESLYSIAADLTERKISTPGSSEAWRASIMKQMMVRPTYAGMRSHHGVVTQGSWEPLISPEDHAVIVSLLNDPKRKTHRGVEPKYLLSGIAKCGVCGDPVWRLKSNGHSAYACAKNRCVSRRVEPVDRLIEAAVISKCESMSGVEDLVDASVLDATQEARRLRAQLDSFVDRAAEGELTAASLSRIEARLLPQIREAEQRAKSVLNPLVTDLLGSNARSRWEAMSVTSRRHVVRSLMSVTINRGGRGRAFRPEFVRVEWL</sequence>
<dbReference type="Pfam" id="PF07508">
    <property type="entry name" value="Recombinase"/>
    <property type="match status" value="1"/>
</dbReference>
<dbReference type="Pfam" id="PF00239">
    <property type="entry name" value="Resolvase"/>
    <property type="match status" value="1"/>
</dbReference>
<dbReference type="RefSeq" id="WP_255968386.1">
    <property type="nucleotide sequence ID" value="NZ_JANFQF010000008.1"/>
</dbReference>
<evidence type="ECO:0000313" key="4">
    <source>
        <dbReference type="Proteomes" id="UP001524501"/>
    </source>
</evidence>
<keyword evidence="4" id="KW-1185">Reference proteome</keyword>
<dbReference type="Proteomes" id="UP001524501">
    <property type="component" value="Unassembled WGS sequence"/>
</dbReference>
<dbReference type="EMBL" id="JANFQF010000008">
    <property type="protein sequence ID" value="MCQ4119848.1"/>
    <property type="molecule type" value="Genomic_DNA"/>
</dbReference>